<dbReference type="Proteomes" id="UP000011721">
    <property type="component" value="Chromosome"/>
</dbReference>
<keyword evidence="8" id="KW-1185">Reference proteome</keyword>
<dbReference type="PATRIC" id="fig|1167006.5.peg.3146"/>
<dbReference type="SUPFAM" id="SSF110997">
    <property type="entry name" value="Sporulation related repeat"/>
    <property type="match status" value="1"/>
</dbReference>
<dbReference type="PANTHER" id="PTHR34183:SF1">
    <property type="entry name" value="ENDOLYTIC PEPTIDOGLYCAN TRANSGLYCOSYLASE RLPA"/>
    <property type="match status" value="1"/>
</dbReference>
<dbReference type="SUPFAM" id="SSF50685">
    <property type="entry name" value="Barwin-like endoglucanases"/>
    <property type="match status" value="1"/>
</dbReference>
<dbReference type="Gene3D" id="3.30.70.1070">
    <property type="entry name" value="Sporulation related repeat"/>
    <property type="match status" value="1"/>
</dbReference>
<evidence type="ECO:0000313" key="7">
    <source>
        <dbReference type="EMBL" id="AGF79443.1"/>
    </source>
</evidence>
<dbReference type="NCBIfam" id="TIGR00413">
    <property type="entry name" value="rlpA"/>
    <property type="match status" value="1"/>
</dbReference>
<dbReference type="InterPro" id="IPR034718">
    <property type="entry name" value="RlpA"/>
</dbReference>
<sequence length="259" mass="28969">MLSKSFPIRGSLSIFTPLRMFLFFTLLTFCLTTGSSSASRQTRKPATQKPYVINDRLYSPLPSADGYEEIGIASWYGRDFHGRPTSNGETYNMHDISAAHKLLPMHTMLLVKNLNNGKEVVVRVNDRGPFVQGRIIDLSYGAAKQIALVHSGTARVKVTALGELQTDIETGQRFFKSHADLRSGEYFVQIGAFTKKYNGLKLQEKFLDAGHHVVMTKAEVNGQLFYRVQVFVGRTLNSARKSEQALIKKGYKGAFILAR</sequence>
<protein>
    <recommendedName>
        <fullName evidence="4">Probable endolytic peptidoglycan transglycosylase RlpA</fullName>
        <ecNumber evidence="4">4.2.2.-</ecNumber>
    </recommendedName>
</protein>
<dbReference type="InterPro" id="IPR007730">
    <property type="entry name" value="SPOR-like_dom"/>
</dbReference>
<keyword evidence="1" id="KW-0732">Signal</keyword>
<gene>
    <name evidence="4" type="primary">rlpA</name>
    <name evidence="7" type="ordered locus">UWK_02913</name>
</gene>
<organism evidence="7 8">
    <name type="scientific">Desulfocapsa sulfexigens (strain DSM 10523 / SB164P1)</name>
    <dbReference type="NCBI Taxonomy" id="1167006"/>
    <lineage>
        <taxon>Bacteria</taxon>
        <taxon>Pseudomonadati</taxon>
        <taxon>Thermodesulfobacteriota</taxon>
        <taxon>Desulfobulbia</taxon>
        <taxon>Desulfobulbales</taxon>
        <taxon>Desulfocapsaceae</taxon>
        <taxon>Desulfocapsa</taxon>
    </lineage>
</organism>
<dbReference type="PROSITE" id="PS51724">
    <property type="entry name" value="SPOR"/>
    <property type="match status" value="1"/>
</dbReference>
<evidence type="ECO:0000256" key="4">
    <source>
        <dbReference type="HAMAP-Rule" id="MF_02071"/>
    </source>
</evidence>
<reference evidence="8" key="1">
    <citation type="journal article" date="2013" name="Stand. Genomic Sci.">
        <title>Complete genome sequence of Desulfocapsa sulfexigens, a marine deltaproteobacterium specialized in disproportionating inorganic sulfur compounds.</title>
        <authorList>
            <person name="Finster K.W."/>
            <person name="Kjeldsen K.U."/>
            <person name="Kube M."/>
            <person name="Reinhardt R."/>
            <person name="Mussmann M."/>
            <person name="Amann R."/>
            <person name="Schreiber L."/>
        </authorList>
    </citation>
    <scope>NUCLEOTIDE SEQUENCE [LARGE SCALE GENOMIC DNA]</scope>
    <source>
        <strain evidence="8">DSM 10523 / SB164P1</strain>
    </source>
</reference>
<evidence type="ECO:0000259" key="6">
    <source>
        <dbReference type="PROSITE" id="PS51724"/>
    </source>
</evidence>
<feature type="domain" description="SPOR" evidence="6">
    <location>
        <begin position="180"/>
        <end position="259"/>
    </location>
</feature>
<dbReference type="HAMAP" id="MF_02071">
    <property type="entry name" value="RlpA"/>
    <property type="match status" value="1"/>
</dbReference>
<dbReference type="InterPro" id="IPR036680">
    <property type="entry name" value="SPOR-like_sf"/>
</dbReference>
<keyword evidence="2 4" id="KW-0456">Lyase</keyword>
<dbReference type="GO" id="GO:0008932">
    <property type="term" value="F:lytic endotransglycosylase activity"/>
    <property type="evidence" value="ECO:0007669"/>
    <property type="project" value="UniProtKB-UniRule"/>
</dbReference>
<dbReference type="EC" id="4.2.2.-" evidence="4"/>
<dbReference type="Gene3D" id="2.40.40.10">
    <property type="entry name" value="RlpA-like domain"/>
    <property type="match status" value="1"/>
</dbReference>
<dbReference type="GO" id="GO:0071555">
    <property type="term" value="P:cell wall organization"/>
    <property type="evidence" value="ECO:0007669"/>
    <property type="project" value="UniProtKB-KW"/>
</dbReference>
<dbReference type="AlphaFoldDB" id="M1P7K6"/>
<keyword evidence="7" id="KW-0449">Lipoprotein</keyword>
<dbReference type="GO" id="GO:0000270">
    <property type="term" value="P:peptidoglycan metabolic process"/>
    <property type="evidence" value="ECO:0007669"/>
    <property type="project" value="UniProtKB-UniRule"/>
</dbReference>
<keyword evidence="3 4" id="KW-0961">Cell wall biogenesis/degradation</keyword>
<dbReference type="Pfam" id="PF03330">
    <property type="entry name" value="DPBB_1"/>
    <property type="match status" value="1"/>
</dbReference>
<dbReference type="PANTHER" id="PTHR34183">
    <property type="entry name" value="ENDOLYTIC PEPTIDOGLYCAN TRANSGLYCOSYLASE RLPA"/>
    <property type="match status" value="1"/>
</dbReference>
<dbReference type="GO" id="GO:0042834">
    <property type="term" value="F:peptidoglycan binding"/>
    <property type="evidence" value="ECO:0007669"/>
    <property type="project" value="InterPro"/>
</dbReference>
<dbReference type="InterPro" id="IPR009009">
    <property type="entry name" value="RlpA-like_DPBB"/>
</dbReference>
<dbReference type="KEGG" id="dsf:UWK_02913"/>
<dbReference type="eggNOG" id="COG0797">
    <property type="taxonomic scope" value="Bacteria"/>
</dbReference>
<evidence type="ECO:0000256" key="2">
    <source>
        <dbReference type="ARBA" id="ARBA00023239"/>
    </source>
</evidence>
<dbReference type="HOGENOM" id="CLU_042923_3_4_7"/>
<dbReference type="OrthoDB" id="9779128at2"/>
<dbReference type="RefSeq" id="WP_015405129.1">
    <property type="nucleotide sequence ID" value="NC_020304.1"/>
</dbReference>
<evidence type="ECO:0000256" key="1">
    <source>
        <dbReference type="ARBA" id="ARBA00022729"/>
    </source>
</evidence>
<dbReference type="InterPro" id="IPR012997">
    <property type="entry name" value="RplA"/>
</dbReference>
<comment type="similarity">
    <text evidence="4 5">Belongs to the RlpA family.</text>
</comment>
<dbReference type="CDD" id="cd22268">
    <property type="entry name" value="DPBB_RlpA-like"/>
    <property type="match status" value="1"/>
</dbReference>
<evidence type="ECO:0000313" key="8">
    <source>
        <dbReference type="Proteomes" id="UP000011721"/>
    </source>
</evidence>
<evidence type="ECO:0000256" key="5">
    <source>
        <dbReference type="RuleBase" id="RU003495"/>
    </source>
</evidence>
<name>M1P7K6_DESSD</name>
<comment type="function">
    <text evidence="4">Lytic transglycosylase with a strong preference for naked glycan strands that lack stem peptides.</text>
</comment>
<proteinExistence type="inferred from homology"/>
<dbReference type="Pfam" id="PF05036">
    <property type="entry name" value="SPOR"/>
    <property type="match status" value="1"/>
</dbReference>
<dbReference type="EMBL" id="CP003985">
    <property type="protein sequence ID" value="AGF79443.1"/>
    <property type="molecule type" value="Genomic_DNA"/>
</dbReference>
<accession>M1P7K6</accession>
<dbReference type="STRING" id="1167006.UWK_02913"/>
<dbReference type="InterPro" id="IPR036908">
    <property type="entry name" value="RlpA-like_sf"/>
</dbReference>
<evidence type="ECO:0000256" key="3">
    <source>
        <dbReference type="ARBA" id="ARBA00023316"/>
    </source>
</evidence>